<dbReference type="AlphaFoldDB" id="S9QTC3"/>
<dbReference type="HOGENOM" id="CLU_077089_0_0_5"/>
<dbReference type="RefSeq" id="WP_021098026.1">
    <property type="nucleotide sequence ID" value="NZ_KE557321.1"/>
</dbReference>
<dbReference type="NCBIfam" id="NF002614">
    <property type="entry name" value="PRK02265.1"/>
    <property type="match status" value="1"/>
</dbReference>
<reference evidence="1 2" key="1">
    <citation type="journal article" date="2013" name="Stand. Genomic Sci.">
        <title>Genome sequence of the reddish-pigmented Rubellimicrobium thermophilum type strain (DSM 16684(T)), a member of the Roseobacter clade.</title>
        <authorList>
            <person name="Fiebig A."/>
            <person name="Riedel T."/>
            <person name="Gronow S."/>
            <person name="Petersen J."/>
            <person name="Klenk H.P."/>
            <person name="Goker M."/>
        </authorList>
    </citation>
    <scope>NUCLEOTIDE SEQUENCE [LARGE SCALE GENOMIC DNA]</scope>
    <source>
        <strain evidence="1 2">DSM 16684</strain>
    </source>
</reference>
<dbReference type="EMBL" id="AOLV01000020">
    <property type="protein sequence ID" value="EPX84581.1"/>
    <property type="molecule type" value="Genomic_DNA"/>
</dbReference>
<dbReference type="InterPro" id="IPR010451">
    <property type="entry name" value="Acetoacetate_decarboxylase"/>
</dbReference>
<organism evidence="1 2">
    <name type="scientific">Rubellimicrobium thermophilum DSM 16684</name>
    <dbReference type="NCBI Taxonomy" id="1123069"/>
    <lineage>
        <taxon>Bacteria</taxon>
        <taxon>Pseudomonadati</taxon>
        <taxon>Pseudomonadota</taxon>
        <taxon>Alphaproteobacteria</taxon>
        <taxon>Rhodobacterales</taxon>
        <taxon>Roseobacteraceae</taxon>
        <taxon>Rubellimicrobium</taxon>
    </lineage>
</organism>
<keyword evidence="2" id="KW-1185">Reference proteome</keyword>
<sequence length="255" mass="28300">MAERRWKRADIVRGGVSTPLDAPMVPPFPIRFRDAAILTLCYRTDPEAIAALLPEPLEPLSDVVMIHLYDMRDPDWLGPYREANVMVGAELPGIAAGAYSPWLFLSSDIGLAHGREVHGQPKKLGCPRIEMRGDLIVGTLERNGIAVLTGTLPYKQQRADLADLAAILPFATNINLKAVDHIDGRPAIRQLTARTLADVQLAECWRGPCTVELRPNAQAPLHRLPVREMLDGFFWRASFTLVPGRVLHDYLEESS</sequence>
<gene>
    <name evidence="1" type="ORF">ruthe_01939</name>
</gene>
<dbReference type="Gene3D" id="2.40.400.10">
    <property type="entry name" value="Acetoacetate decarboxylase-like"/>
    <property type="match status" value="1"/>
</dbReference>
<comment type="caution">
    <text evidence="1">The sequence shown here is derived from an EMBL/GenBank/DDBJ whole genome shotgun (WGS) entry which is preliminary data.</text>
</comment>
<dbReference type="Proteomes" id="UP000015346">
    <property type="component" value="Unassembled WGS sequence"/>
</dbReference>
<dbReference type="Pfam" id="PF06314">
    <property type="entry name" value="ADC"/>
    <property type="match status" value="1"/>
</dbReference>
<dbReference type="GO" id="GO:0047602">
    <property type="term" value="F:acetoacetate decarboxylase activity"/>
    <property type="evidence" value="ECO:0007669"/>
    <property type="project" value="UniProtKB-EC"/>
</dbReference>
<proteinExistence type="predicted"/>
<keyword evidence="1" id="KW-0456">Lyase</keyword>
<evidence type="ECO:0000313" key="2">
    <source>
        <dbReference type="Proteomes" id="UP000015346"/>
    </source>
</evidence>
<protein>
    <submittedName>
        <fullName evidence="1">Acetoacetate decarboxylase</fullName>
        <ecNumber evidence="1">4.1.1.4</ecNumber>
    </submittedName>
</protein>
<evidence type="ECO:0000313" key="1">
    <source>
        <dbReference type="EMBL" id="EPX84581.1"/>
    </source>
</evidence>
<dbReference type="OrthoDB" id="1633687at2"/>
<dbReference type="InterPro" id="IPR023375">
    <property type="entry name" value="ADC_dom_sf"/>
</dbReference>
<dbReference type="STRING" id="1123069.ruthe_01939"/>
<accession>S9QTC3</accession>
<name>S9QTC3_9RHOB</name>
<dbReference type="SUPFAM" id="SSF160104">
    <property type="entry name" value="Acetoacetate decarboxylase-like"/>
    <property type="match status" value="1"/>
</dbReference>
<dbReference type="EC" id="4.1.1.4" evidence="1"/>
<dbReference type="PATRIC" id="fig|1123069.3.peg.1908"/>